<name>A0ABW2ILI8_9PROT</name>
<gene>
    <name evidence="2" type="ORF">ACFQS8_08995</name>
</gene>
<evidence type="ECO:0000313" key="2">
    <source>
        <dbReference type="EMBL" id="MFC7291748.1"/>
    </source>
</evidence>
<feature type="signal peptide" evidence="1">
    <location>
        <begin position="1"/>
        <end position="28"/>
    </location>
</feature>
<protein>
    <submittedName>
        <fullName evidence="2">Uncharacterized protein</fullName>
    </submittedName>
</protein>
<evidence type="ECO:0000256" key="1">
    <source>
        <dbReference type="SAM" id="SignalP"/>
    </source>
</evidence>
<keyword evidence="3" id="KW-1185">Reference proteome</keyword>
<evidence type="ECO:0000313" key="3">
    <source>
        <dbReference type="Proteomes" id="UP001596492"/>
    </source>
</evidence>
<proteinExistence type="predicted"/>
<accession>A0ABW2ILI8</accession>
<dbReference type="Proteomes" id="UP001596492">
    <property type="component" value="Unassembled WGS sequence"/>
</dbReference>
<feature type="chain" id="PRO_5045536000" evidence="1">
    <location>
        <begin position="29"/>
        <end position="230"/>
    </location>
</feature>
<keyword evidence="1" id="KW-0732">Signal</keyword>
<dbReference type="EMBL" id="JBHTBR010000005">
    <property type="protein sequence ID" value="MFC7291748.1"/>
    <property type="molecule type" value="Genomic_DNA"/>
</dbReference>
<comment type="caution">
    <text evidence="2">The sequence shown here is derived from an EMBL/GenBank/DDBJ whole genome shotgun (WGS) entry which is preliminary data.</text>
</comment>
<reference evidence="3" key="1">
    <citation type="journal article" date="2019" name="Int. J. Syst. Evol. Microbiol.">
        <title>The Global Catalogue of Microorganisms (GCM) 10K type strain sequencing project: providing services to taxonomists for standard genome sequencing and annotation.</title>
        <authorList>
            <consortium name="The Broad Institute Genomics Platform"/>
            <consortium name="The Broad Institute Genome Sequencing Center for Infectious Disease"/>
            <person name="Wu L."/>
            <person name="Ma J."/>
        </authorList>
    </citation>
    <scope>NUCLEOTIDE SEQUENCE [LARGE SCALE GENOMIC DNA]</scope>
    <source>
        <strain evidence="3">CCUG 51308</strain>
    </source>
</reference>
<dbReference type="RefSeq" id="WP_382166989.1">
    <property type="nucleotide sequence ID" value="NZ_JBHTBR010000005.1"/>
</dbReference>
<sequence>MKSPHFPILRTSLMIATMLTIPAFSAFAEDSKANPQTCETSLEEGSFQANISIGEYYPGSELHRQTVTITATPAEVLNDPPSIKTPLKKYIATLSMTSKSSLKNKQLLKKGEYEKLGFSLTLPLLGNKMWYHNTCLAETPNYVLLDNVKIDGDYANTCDLTLHDAHRKVLNKEDYLDYSFSGHEHWEPFKLRINLAKLRAFSDLVDKKSTQQIADFAAGKCSLKPFAASS</sequence>
<organism evidence="2 3">
    <name type="scientific">Hirschia litorea</name>
    <dbReference type="NCBI Taxonomy" id="1199156"/>
    <lineage>
        <taxon>Bacteria</taxon>
        <taxon>Pseudomonadati</taxon>
        <taxon>Pseudomonadota</taxon>
        <taxon>Alphaproteobacteria</taxon>
        <taxon>Hyphomonadales</taxon>
        <taxon>Hyphomonadaceae</taxon>
        <taxon>Hirschia</taxon>
    </lineage>
</organism>